<dbReference type="RefSeq" id="WP_271715653.1">
    <property type="nucleotide sequence ID" value="NZ_AP024169.1"/>
</dbReference>
<reference evidence="1 2" key="1">
    <citation type="submission" date="2020-11" db="EMBL/GenBank/DDBJ databases">
        <title>Draft genome sequencing of a Lachnospiraceae strain isolated from anoxic soil subjected to BSD treatment.</title>
        <authorList>
            <person name="Uek A."/>
            <person name="Tonouchi A."/>
        </authorList>
    </citation>
    <scope>NUCLEOTIDE SEQUENCE [LARGE SCALE GENOMIC DNA]</scope>
    <source>
        <strain evidence="1 2">TB5</strain>
    </source>
</reference>
<sequence length="58" mass="6091">MDIAQLSTALAMQNTSTMVSTAVLKMSMDTVEQAGDGITKMMEQSVNPNLGGNIDISV</sequence>
<gene>
    <name evidence="1" type="ORF">bsdtb5_17290</name>
</gene>
<protein>
    <recommendedName>
        <fullName evidence="3">Motility protein</fullName>
    </recommendedName>
</protein>
<keyword evidence="2" id="KW-1185">Reference proteome</keyword>
<dbReference type="EMBL" id="AP024169">
    <property type="protein sequence ID" value="BCN30434.1"/>
    <property type="molecule type" value="Genomic_DNA"/>
</dbReference>
<dbReference type="Proteomes" id="UP000595897">
    <property type="component" value="Chromosome"/>
</dbReference>
<dbReference type="InterPro" id="IPR025906">
    <property type="entry name" value="YjfB_motility"/>
</dbReference>
<accession>A0A7R7EKJ0</accession>
<evidence type="ECO:0000313" key="2">
    <source>
        <dbReference type="Proteomes" id="UP000595897"/>
    </source>
</evidence>
<organism evidence="1 2">
    <name type="scientific">Anaeromicropila herbilytica</name>
    <dbReference type="NCBI Taxonomy" id="2785025"/>
    <lineage>
        <taxon>Bacteria</taxon>
        <taxon>Bacillati</taxon>
        <taxon>Bacillota</taxon>
        <taxon>Clostridia</taxon>
        <taxon>Lachnospirales</taxon>
        <taxon>Lachnospiraceae</taxon>
        <taxon>Anaeromicropila</taxon>
    </lineage>
</organism>
<evidence type="ECO:0008006" key="3">
    <source>
        <dbReference type="Google" id="ProtNLM"/>
    </source>
</evidence>
<evidence type="ECO:0000313" key="1">
    <source>
        <dbReference type="EMBL" id="BCN30434.1"/>
    </source>
</evidence>
<dbReference type="KEGG" id="ahb:bsdtb5_17290"/>
<proteinExistence type="predicted"/>
<name>A0A7R7EKJ0_9FIRM</name>
<dbReference type="AlphaFoldDB" id="A0A7R7EKJ0"/>
<dbReference type="Pfam" id="PF14070">
    <property type="entry name" value="YjfB_motility"/>
    <property type="match status" value="1"/>
</dbReference>